<dbReference type="Proteomes" id="UP000250079">
    <property type="component" value="Chromosome"/>
</dbReference>
<organism evidence="2 3">
    <name type="scientific">Granulosicoccus antarcticus IMCC3135</name>
    <dbReference type="NCBI Taxonomy" id="1192854"/>
    <lineage>
        <taxon>Bacteria</taxon>
        <taxon>Pseudomonadati</taxon>
        <taxon>Pseudomonadota</taxon>
        <taxon>Gammaproteobacteria</taxon>
        <taxon>Chromatiales</taxon>
        <taxon>Granulosicoccaceae</taxon>
        <taxon>Granulosicoccus</taxon>
    </lineage>
</organism>
<evidence type="ECO:0000256" key="1">
    <source>
        <dbReference type="SAM" id="Phobius"/>
    </source>
</evidence>
<keyword evidence="1" id="KW-0472">Membrane</keyword>
<keyword evidence="1" id="KW-0812">Transmembrane</keyword>
<dbReference type="RefSeq" id="WP_088918082.1">
    <property type="nucleotide sequence ID" value="NZ_CP018632.1"/>
</dbReference>
<gene>
    <name evidence="2" type="ORF">IMCC3135_13575</name>
</gene>
<dbReference type="AlphaFoldDB" id="A0A2Z2NVI7"/>
<feature type="transmembrane region" description="Helical" evidence="1">
    <location>
        <begin position="9"/>
        <end position="31"/>
    </location>
</feature>
<proteinExistence type="predicted"/>
<accession>A0A2Z2NVI7</accession>
<dbReference type="EMBL" id="CP018632">
    <property type="protein sequence ID" value="ASJ72800.1"/>
    <property type="molecule type" value="Genomic_DNA"/>
</dbReference>
<sequence length="309" mass="34877">MIDAAERRSFLFGITLTEILVLFVFLLALLIGGNMENRQAEASARKNLPEKVFDLQEELVGTRQRMFDTGEQMTLLKSQYQQIVDENAALKDMVKSESAIQKNPEHEAVLSALTPLLNPETVEFLKEVTDTLRQDLGVESLAEKTDLLSDLLDASKSKVEACTGLLSEDNQNFGEFEMDIQECTGRLRYFERTYAEGISDVPPPCWISVSGRSESLFFVNIDTEGFEVGKAWAPGRQEDAAQVVGALPMIGKKLDSQQFLAATEGLFEQSRQLKCRHVVDVYDKIDKDKELYKARMKIIEARFYKNLRG</sequence>
<name>A0A2Z2NVI7_9GAMM</name>
<reference evidence="2 3" key="1">
    <citation type="submission" date="2016-12" db="EMBL/GenBank/DDBJ databases">
        <authorList>
            <person name="Song W.-J."/>
            <person name="Kurnit D.M."/>
        </authorList>
    </citation>
    <scope>NUCLEOTIDE SEQUENCE [LARGE SCALE GENOMIC DNA]</scope>
    <source>
        <strain evidence="2 3">IMCC3135</strain>
    </source>
</reference>
<dbReference type="KEGG" id="gai:IMCC3135_13575"/>
<evidence type="ECO:0000313" key="3">
    <source>
        <dbReference type="Proteomes" id="UP000250079"/>
    </source>
</evidence>
<keyword evidence="3" id="KW-1185">Reference proteome</keyword>
<protein>
    <submittedName>
        <fullName evidence="2">Uncharacterized protein</fullName>
    </submittedName>
</protein>
<evidence type="ECO:0000313" key="2">
    <source>
        <dbReference type="EMBL" id="ASJ72800.1"/>
    </source>
</evidence>
<keyword evidence="1" id="KW-1133">Transmembrane helix</keyword>
<dbReference type="OrthoDB" id="8964707at2"/>